<proteinExistence type="predicted"/>
<comment type="caution">
    <text evidence="1">The sequence shown here is derived from an EMBL/GenBank/DDBJ whole genome shotgun (WGS) entry which is preliminary data.</text>
</comment>
<dbReference type="OrthoDB" id="8890632at2759"/>
<dbReference type="AlphaFoldDB" id="A0A8J2L696"/>
<dbReference type="EMBL" id="CAJVCH010549115">
    <property type="protein sequence ID" value="CAG7828842.1"/>
    <property type="molecule type" value="Genomic_DNA"/>
</dbReference>
<evidence type="ECO:0000313" key="2">
    <source>
        <dbReference type="Proteomes" id="UP000708208"/>
    </source>
</evidence>
<accession>A0A8J2L696</accession>
<dbReference type="Proteomes" id="UP000708208">
    <property type="component" value="Unassembled WGS sequence"/>
</dbReference>
<feature type="non-terminal residue" evidence="1">
    <location>
        <position position="1"/>
    </location>
</feature>
<sequence length="131" mass="14503">LKIWTLVDIGSGVTLNSALLERAKIFSSSPAVLGRNIFRLAFEESEIVGKSLFGRVCNANKQLPLKPSVDAIKRDAVISYCSSVLEEDCKQSGTKFDKLLIRSKISKSLGEYIREVTYKAQKTDMIGSDEQ</sequence>
<name>A0A8J2L696_9HEXA</name>
<evidence type="ECO:0000313" key="1">
    <source>
        <dbReference type="EMBL" id="CAG7828842.1"/>
    </source>
</evidence>
<keyword evidence="2" id="KW-1185">Reference proteome</keyword>
<organism evidence="1 2">
    <name type="scientific">Allacma fusca</name>
    <dbReference type="NCBI Taxonomy" id="39272"/>
    <lineage>
        <taxon>Eukaryota</taxon>
        <taxon>Metazoa</taxon>
        <taxon>Ecdysozoa</taxon>
        <taxon>Arthropoda</taxon>
        <taxon>Hexapoda</taxon>
        <taxon>Collembola</taxon>
        <taxon>Symphypleona</taxon>
        <taxon>Sminthuridae</taxon>
        <taxon>Allacma</taxon>
    </lineage>
</organism>
<gene>
    <name evidence="1" type="ORF">AFUS01_LOCUS38741</name>
</gene>
<protein>
    <submittedName>
        <fullName evidence="1">Uncharacterized protein</fullName>
    </submittedName>
</protein>
<reference evidence="1" key="1">
    <citation type="submission" date="2021-06" db="EMBL/GenBank/DDBJ databases">
        <authorList>
            <person name="Hodson N. C."/>
            <person name="Mongue J. A."/>
            <person name="Jaron S. K."/>
        </authorList>
    </citation>
    <scope>NUCLEOTIDE SEQUENCE</scope>
</reference>